<evidence type="ECO:0000256" key="1">
    <source>
        <dbReference type="SAM" id="MobiDB-lite"/>
    </source>
</evidence>
<dbReference type="AlphaFoldDB" id="A0A813KV38"/>
<evidence type="ECO:0000313" key="2">
    <source>
        <dbReference type="EMBL" id="CAE8711124.1"/>
    </source>
</evidence>
<dbReference type="Proteomes" id="UP000626109">
    <property type="component" value="Unassembled WGS sequence"/>
</dbReference>
<evidence type="ECO:0008006" key="4">
    <source>
        <dbReference type="Google" id="ProtNLM"/>
    </source>
</evidence>
<sequence>MASPIDQAIQREMLGDGMALDQAVASKKGAGWAVKQRTAQRCDLGHCCYGCRQPLRDLHEEVTVWTGAAIYRRFHPACAASYVLRADGEGGASGSRGRPSDVVEGYADGWRAPRDSLSGNRPVDAARQWLLSQDPRAYGNLRGDLFTTVTVIDENGVKKAVPGLSHEQVRTLQTKHRWVPDEDEEGEAEGEEPDVCAICFGAPDSKGPPCVRLQIGTRIHFDPAQEGMDGQTLTIQGPLLKAYRAHALLMRRYHEVDAEDAQNDTVKALQDQLSNLQRQLDEAESKRTQVSSGSGFAGGGPRAPKGSGKGSGKKGR</sequence>
<gene>
    <name evidence="2" type="ORF">PGLA2088_LOCUS36326</name>
</gene>
<reference evidence="2" key="1">
    <citation type="submission" date="2021-02" db="EMBL/GenBank/DDBJ databases">
        <authorList>
            <person name="Dougan E. K."/>
            <person name="Rhodes N."/>
            <person name="Thang M."/>
            <person name="Chan C."/>
        </authorList>
    </citation>
    <scope>NUCLEOTIDE SEQUENCE</scope>
</reference>
<proteinExistence type="predicted"/>
<accession>A0A813KV38</accession>
<evidence type="ECO:0000313" key="3">
    <source>
        <dbReference type="Proteomes" id="UP000626109"/>
    </source>
</evidence>
<dbReference type="EMBL" id="CAJNNW010032114">
    <property type="protein sequence ID" value="CAE8711124.1"/>
    <property type="molecule type" value="Genomic_DNA"/>
</dbReference>
<protein>
    <recommendedName>
        <fullName evidence="4">PARP-type domain-containing protein</fullName>
    </recommendedName>
</protein>
<feature type="region of interest" description="Disordered" evidence="1">
    <location>
        <begin position="278"/>
        <end position="316"/>
    </location>
</feature>
<name>A0A813KV38_POLGL</name>
<comment type="caution">
    <text evidence="2">The sequence shown here is derived from an EMBL/GenBank/DDBJ whole genome shotgun (WGS) entry which is preliminary data.</text>
</comment>
<organism evidence="2 3">
    <name type="scientific">Polarella glacialis</name>
    <name type="common">Dinoflagellate</name>
    <dbReference type="NCBI Taxonomy" id="89957"/>
    <lineage>
        <taxon>Eukaryota</taxon>
        <taxon>Sar</taxon>
        <taxon>Alveolata</taxon>
        <taxon>Dinophyceae</taxon>
        <taxon>Suessiales</taxon>
        <taxon>Suessiaceae</taxon>
        <taxon>Polarella</taxon>
    </lineage>
</organism>